<dbReference type="RefSeq" id="WP_212903163.1">
    <property type="nucleotide sequence ID" value="NZ_BOPZ01000006.1"/>
</dbReference>
<comment type="caution">
    <text evidence="1">The sequence shown here is derived from an EMBL/GenBank/DDBJ whole genome shotgun (WGS) entry which is preliminary data.</text>
</comment>
<dbReference type="AlphaFoldDB" id="A0A919RZ87"/>
<dbReference type="Proteomes" id="UP000679179">
    <property type="component" value="Unassembled WGS sequence"/>
</dbReference>
<proteinExistence type="predicted"/>
<gene>
    <name evidence="1" type="ORF">CPJCM30710_11020</name>
</gene>
<accession>A0A919RZ87</accession>
<protein>
    <submittedName>
        <fullName evidence="1">Uncharacterized protein</fullName>
    </submittedName>
</protein>
<sequence length="273" mass="33171">MRIFEFDAKERLSDIKQNFERVLEIRNSLADNREKYRKLSDDMNISQDSLFQCCDTFERSLLINCYTFSEQLMKNFVYELIEKDRHKNNFLNKFIDNKIPKNRFSPNVMLEKMEGDIKKELSKEFKFILPRTADEVKIYNEMVNSRHTYAHRGIYNFDFNNFEAVIQVLEYIYFEFSTIIKYGESFRLQFQKDLKEIKELSEKISKITDIKYQRDKLREIKLLCKKNLRNYSYIIDNVNLLKNLYNKIKNVSEMDLRNQEKSQDEVKDLFLIM</sequence>
<evidence type="ECO:0000313" key="1">
    <source>
        <dbReference type="EMBL" id="GIM28436.1"/>
    </source>
</evidence>
<evidence type="ECO:0000313" key="2">
    <source>
        <dbReference type="Proteomes" id="UP000679179"/>
    </source>
</evidence>
<keyword evidence="2" id="KW-1185">Reference proteome</keyword>
<dbReference type="EMBL" id="BOPZ01000006">
    <property type="protein sequence ID" value="GIM28436.1"/>
    <property type="molecule type" value="Genomic_DNA"/>
</dbReference>
<organism evidence="1 2">
    <name type="scientific">Clostridium polyendosporum</name>
    <dbReference type="NCBI Taxonomy" id="69208"/>
    <lineage>
        <taxon>Bacteria</taxon>
        <taxon>Bacillati</taxon>
        <taxon>Bacillota</taxon>
        <taxon>Clostridia</taxon>
        <taxon>Eubacteriales</taxon>
        <taxon>Clostridiaceae</taxon>
        <taxon>Clostridium</taxon>
    </lineage>
</organism>
<reference evidence="1" key="1">
    <citation type="submission" date="2021-03" db="EMBL/GenBank/DDBJ databases">
        <title>Taxonomic study of Clostridium polyendosporum from meadow-gley soil under rice.</title>
        <authorList>
            <person name="Kobayashi H."/>
            <person name="Tanizawa Y."/>
            <person name="Yagura M."/>
        </authorList>
    </citation>
    <scope>NUCLEOTIDE SEQUENCE</scope>
    <source>
        <strain evidence="1">JCM 30710</strain>
    </source>
</reference>
<name>A0A919RZ87_9CLOT</name>